<dbReference type="InterPro" id="IPR012451">
    <property type="entry name" value="DUF1656"/>
</dbReference>
<dbReference type="Pfam" id="PF07869">
    <property type="entry name" value="DUF1656"/>
    <property type="match status" value="1"/>
</dbReference>
<protein>
    <recommendedName>
        <fullName evidence="8">DUF1656 domain-containing protein</fullName>
    </recommendedName>
</protein>
<keyword evidence="3 5" id="KW-1133">Transmembrane helix</keyword>
<keyword evidence="1" id="KW-1003">Cell membrane</keyword>
<name>U2EJW8_9GAMM</name>
<comment type="caution">
    <text evidence="6">The sequence shown here is derived from an EMBL/GenBank/DDBJ whole genome shotgun (WGS) entry which is preliminary data.</text>
</comment>
<proteinExistence type="predicted"/>
<dbReference type="OrthoDB" id="7021192at2"/>
<evidence type="ECO:0000313" key="6">
    <source>
        <dbReference type="EMBL" id="ERJ18557.1"/>
    </source>
</evidence>
<evidence type="ECO:0000256" key="4">
    <source>
        <dbReference type="ARBA" id="ARBA00023136"/>
    </source>
</evidence>
<gene>
    <name evidence="6" type="ORF">SSPSH_002445</name>
</gene>
<sequence>MLSEQIAFGGIYLPLFLAFLAATGLIYLLVQPLLLRSRAHRLFWHPALAGAALFIILLASLMLVFGP</sequence>
<reference evidence="6 7" key="2">
    <citation type="journal article" date="2013" name="PLoS ONE">
        <title>INDIGO - INtegrated Data Warehouse of MIcrobial GenOmes with Examples from the Red Sea Extremophiles.</title>
        <authorList>
            <person name="Alam I."/>
            <person name="Antunes A."/>
            <person name="Kamau A.A."/>
            <person name="Ba Alawi W."/>
            <person name="Kalkatawi M."/>
            <person name="Stingl U."/>
            <person name="Bajic V.B."/>
        </authorList>
    </citation>
    <scope>NUCLEOTIDE SEQUENCE [LARGE SCALE GENOMIC DNA]</scope>
    <source>
        <strain evidence="6 7">E1L3A</strain>
    </source>
</reference>
<accession>U2EJW8</accession>
<dbReference type="EMBL" id="AFNV02000017">
    <property type="protein sequence ID" value="ERJ18557.1"/>
    <property type="molecule type" value="Genomic_DNA"/>
</dbReference>
<evidence type="ECO:0000256" key="2">
    <source>
        <dbReference type="ARBA" id="ARBA00022692"/>
    </source>
</evidence>
<dbReference type="Proteomes" id="UP000006242">
    <property type="component" value="Unassembled WGS sequence"/>
</dbReference>
<keyword evidence="7" id="KW-1185">Reference proteome</keyword>
<reference evidence="6 7" key="1">
    <citation type="journal article" date="2011" name="J. Bacteriol.">
        <title>Genome sequence of Salinisphaera shabanensis, a gammaproteobacterium from the harsh, variable environment of the brine-seawater interface of the Shaban Deep in the Red Sea.</title>
        <authorList>
            <person name="Antunes A."/>
            <person name="Alam I."/>
            <person name="Bajic V.B."/>
            <person name="Stingl U."/>
        </authorList>
    </citation>
    <scope>NUCLEOTIDE SEQUENCE [LARGE SCALE GENOMIC DNA]</scope>
    <source>
        <strain evidence="6 7">E1L3A</strain>
    </source>
</reference>
<evidence type="ECO:0000256" key="3">
    <source>
        <dbReference type="ARBA" id="ARBA00022989"/>
    </source>
</evidence>
<organism evidence="6 7">
    <name type="scientific">Salinisphaera shabanensis E1L3A</name>
    <dbReference type="NCBI Taxonomy" id="1033802"/>
    <lineage>
        <taxon>Bacteria</taxon>
        <taxon>Pseudomonadati</taxon>
        <taxon>Pseudomonadota</taxon>
        <taxon>Gammaproteobacteria</taxon>
        <taxon>Salinisphaerales</taxon>
        <taxon>Salinisphaeraceae</taxon>
        <taxon>Salinisphaera</taxon>
    </lineage>
</organism>
<evidence type="ECO:0000256" key="1">
    <source>
        <dbReference type="ARBA" id="ARBA00022475"/>
    </source>
</evidence>
<evidence type="ECO:0008006" key="8">
    <source>
        <dbReference type="Google" id="ProtNLM"/>
    </source>
</evidence>
<evidence type="ECO:0000256" key="5">
    <source>
        <dbReference type="SAM" id="Phobius"/>
    </source>
</evidence>
<feature type="transmembrane region" description="Helical" evidence="5">
    <location>
        <begin position="6"/>
        <end position="30"/>
    </location>
</feature>
<keyword evidence="4 5" id="KW-0472">Membrane</keyword>
<dbReference type="AlphaFoldDB" id="U2EJW8"/>
<evidence type="ECO:0000313" key="7">
    <source>
        <dbReference type="Proteomes" id="UP000006242"/>
    </source>
</evidence>
<keyword evidence="2 5" id="KW-0812">Transmembrane</keyword>
<feature type="transmembrane region" description="Helical" evidence="5">
    <location>
        <begin position="42"/>
        <end position="65"/>
    </location>
</feature>